<evidence type="ECO:0008006" key="4">
    <source>
        <dbReference type="Google" id="ProtNLM"/>
    </source>
</evidence>
<dbReference type="RefSeq" id="WP_213349227.1">
    <property type="nucleotide sequence ID" value="NZ_JAEDAM010000038.1"/>
</dbReference>
<keyword evidence="3" id="KW-1185">Reference proteome</keyword>
<keyword evidence="1" id="KW-0175">Coiled coil</keyword>
<sequence>MFNFEEKRLDEMEFVEISSRYQTIFSDLIGKNKFEKIEKENYDKYKLLQEYINKGYKFKGGAMGRSPITYGRNMLYGWFLEDLLFYLLSKNLSINLIEGFGDDSKHDFFINDKNQIEIYGSKTTQPDYIIKLNNGKEFLLELKSASKGIFSIKKGNIDQLSKSCAYNGKITLILMIDLLTGSYDLKGLNFFKSNRPFVNQRMEGQLCYDFPVPKNEIKNLINENFNEYLDEDIFNDEFIKKLSLLKIAEDKNNQLYKRIIKQKMRIEKLEEELNYHNESIKQKIQEIKQKHPLTTKSWLDIEKELKDI</sequence>
<reference evidence="2 3" key="1">
    <citation type="journal article" date="2021" name="Nat. Commun.">
        <title>Reductive evolution and unique predatory mode in the CPR bacterium Vampirococcus lugosii.</title>
        <authorList>
            <person name="Moreira D."/>
            <person name="Zivanovic Y."/>
            <person name="Lopez-Archilla A.I."/>
            <person name="Iniesto M."/>
            <person name="Lopez-Garcia P."/>
        </authorList>
    </citation>
    <scope>NUCLEOTIDE SEQUENCE [LARGE SCALE GENOMIC DNA]</scope>
    <source>
        <strain evidence="2">Chiprana</strain>
    </source>
</reference>
<proteinExistence type="predicted"/>
<evidence type="ECO:0000313" key="3">
    <source>
        <dbReference type="Proteomes" id="UP000680365"/>
    </source>
</evidence>
<name>A0ABS5QMX6_9BACT</name>
<accession>A0ABS5QMX6</accession>
<evidence type="ECO:0000313" key="2">
    <source>
        <dbReference type="EMBL" id="MBS8122078.1"/>
    </source>
</evidence>
<evidence type="ECO:0000256" key="1">
    <source>
        <dbReference type="SAM" id="Coils"/>
    </source>
</evidence>
<dbReference type="Proteomes" id="UP000680365">
    <property type="component" value="Unassembled WGS sequence"/>
</dbReference>
<gene>
    <name evidence="2" type="ORF">VAMP_98n63</name>
</gene>
<dbReference type="EMBL" id="JAEDAM010000038">
    <property type="protein sequence ID" value="MBS8122078.1"/>
    <property type="molecule type" value="Genomic_DNA"/>
</dbReference>
<organism evidence="2 3">
    <name type="scientific">Candidatus Vampirococcus lugosii</name>
    <dbReference type="NCBI Taxonomy" id="2789015"/>
    <lineage>
        <taxon>Bacteria</taxon>
        <taxon>Candidatus Absconditibacteriota</taxon>
        <taxon>Vampirococcus</taxon>
    </lineage>
</organism>
<feature type="coiled-coil region" evidence="1">
    <location>
        <begin position="252"/>
        <end position="290"/>
    </location>
</feature>
<comment type="caution">
    <text evidence="2">The sequence shown here is derived from an EMBL/GenBank/DDBJ whole genome shotgun (WGS) entry which is preliminary data.</text>
</comment>
<protein>
    <recommendedName>
        <fullName evidence="4">Restriction endonuclease</fullName>
    </recommendedName>
</protein>